<dbReference type="InterPro" id="IPR029063">
    <property type="entry name" value="SAM-dependent_MTases_sf"/>
</dbReference>
<dbReference type="SUPFAM" id="SSF53335">
    <property type="entry name" value="S-adenosyl-L-methionine-dependent methyltransferases"/>
    <property type="match status" value="1"/>
</dbReference>
<sequence>MGLDVNGTRFLLMASQSGADFSQFAMIGRQKMHLMPNDLKQLMDGFGHKYDMDAINKMLTEDNRFAEPFIKAIGGDEVVSFDASSYENATYVHDMNLPIPDNYKEKYTSVLDGGSLEHIFNFPVAIKNCMEMLKVGGQYLGITPVNNFMGHGFYQFSPELYYRVFSEQNGFKVQNMTIFEDKPGTSWLQLTDPEILKRRVELVNSTPTYILVQAIKLENKNIFEVTPQQSDYANEWSKA</sequence>
<proteinExistence type="predicted"/>
<dbReference type="AlphaFoldDB" id="A0A3B0X7X9"/>
<name>A0A3B0X7X9_9ZZZZ</name>
<reference evidence="1" key="1">
    <citation type="submission" date="2018-06" db="EMBL/GenBank/DDBJ databases">
        <authorList>
            <person name="Zhirakovskaya E."/>
        </authorList>
    </citation>
    <scope>NUCLEOTIDE SEQUENCE</scope>
</reference>
<dbReference type="Gene3D" id="3.40.50.150">
    <property type="entry name" value="Vaccinia Virus protein VP39"/>
    <property type="match status" value="1"/>
</dbReference>
<protein>
    <recommendedName>
        <fullName evidence="2">Methyltransferase type 11 domain-containing protein</fullName>
    </recommendedName>
</protein>
<evidence type="ECO:0008006" key="2">
    <source>
        <dbReference type="Google" id="ProtNLM"/>
    </source>
</evidence>
<gene>
    <name evidence="1" type="ORF">MNBD_GAMMA05-597</name>
</gene>
<accession>A0A3B0X7X9</accession>
<organism evidence="1">
    <name type="scientific">hydrothermal vent metagenome</name>
    <dbReference type="NCBI Taxonomy" id="652676"/>
    <lineage>
        <taxon>unclassified sequences</taxon>
        <taxon>metagenomes</taxon>
        <taxon>ecological metagenomes</taxon>
    </lineage>
</organism>
<evidence type="ECO:0000313" key="1">
    <source>
        <dbReference type="EMBL" id="VAW52044.1"/>
    </source>
</evidence>
<dbReference type="EMBL" id="UOFE01000024">
    <property type="protein sequence ID" value="VAW52044.1"/>
    <property type="molecule type" value="Genomic_DNA"/>
</dbReference>